<organism evidence="1 2">
    <name type="scientific">Austropuccinia psidii MF-1</name>
    <dbReference type="NCBI Taxonomy" id="1389203"/>
    <lineage>
        <taxon>Eukaryota</taxon>
        <taxon>Fungi</taxon>
        <taxon>Dikarya</taxon>
        <taxon>Basidiomycota</taxon>
        <taxon>Pucciniomycotina</taxon>
        <taxon>Pucciniomycetes</taxon>
        <taxon>Pucciniales</taxon>
        <taxon>Sphaerophragmiaceae</taxon>
        <taxon>Austropuccinia</taxon>
    </lineage>
</organism>
<dbReference type="EMBL" id="AVOT02019689">
    <property type="protein sequence ID" value="MBW0507410.1"/>
    <property type="molecule type" value="Genomic_DNA"/>
</dbReference>
<protein>
    <submittedName>
        <fullName evidence="1">Uncharacterized protein</fullName>
    </submittedName>
</protein>
<proteinExistence type="predicted"/>
<evidence type="ECO:0000313" key="2">
    <source>
        <dbReference type="Proteomes" id="UP000765509"/>
    </source>
</evidence>
<evidence type="ECO:0000313" key="1">
    <source>
        <dbReference type="EMBL" id="MBW0507410.1"/>
    </source>
</evidence>
<accession>A0A9Q3DUQ9</accession>
<reference evidence="1" key="1">
    <citation type="submission" date="2021-03" db="EMBL/GenBank/DDBJ databases">
        <title>Draft genome sequence of rust myrtle Austropuccinia psidii MF-1, a brazilian biotype.</title>
        <authorList>
            <person name="Quecine M.C."/>
            <person name="Pachon D.M.R."/>
            <person name="Bonatelli M.L."/>
            <person name="Correr F.H."/>
            <person name="Franceschini L.M."/>
            <person name="Leite T.F."/>
            <person name="Margarido G.R.A."/>
            <person name="Almeida C.A."/>
            <person name="Ferrarezi J.A."/>
            <person name="Labate C.A."/>
        </authorList>
    </citation>
    <scope>NUCLEOTIDE SEQUENCE</scope>
    <source>
        <strain evidence="1">MF-1</strain>
    </source>
</reference>
<dbReference type="AlphaFoldDB" id="A0A9Q3DUQ9"/>
<dbReference type="Proteomes" id="UP000765509">
    <property type="component" value="Unassembled WGS sequence"/>
</dbReference>
<dbReference type="OrthoDB" id="2506837at2759"/>
<name>A0A9Q3DUQ9_9BASI</name>
<keyword evidence="2" id="KW-1185">Reference proteome</keyword>
<sequence length="97" mass="11261">MSFQKAPKGFPIDCYEVHWFDGKLPSQQRNLADVGTMEFLTHASKSLDFTNEDEKMGDKRFTDKNWNEATKKYNLDFLVLPDDESDESRDGEDIDYG</sequence>
<comment type="caution">
    <text evidence="1">The sequence shown here is derived from an EMBL/GenBank/DDBJ whole genome shotgun (WGS) entry which is preliminary data.</text>
</comment>
<gene>
    <name evidence="1" type="ORF">O181_047125</name>
</gene>